<dbReference type="PIRSF" id="PIRSF037299">
    <property type="entry name" value="Glycosidase_CRH1_prd"/>
    <property type="match status" value="1"/>
</dbReference>
<dbReference type="PANTHER" id="PTHR10963">
    <property type="entry name" value="GLYCOSYL HYDROLASE-RELATED"/>
    <property type="match status" value="1"/>
</dbReference>
<proteinExistence type="inferred from homology"/>
<dbReference type="EC" id="3.2.-.-" evidence="16"/>
<feature type="signal peptide" evidence="18">
    <location>
        <begin position="1"/>
        <end position="18"/>
    </location>
</feature>
<name>A0ABP0C897_9PEZI</name>
<gene>
    <name evidence="20" type="primary">CRH1_1</name>
    <name evidence="20" type="ORF">SBRCBS47491_006569</name>
</gene>
<comment type="subcellular location">
    <subcellularLocation>
        <location evidence="2">Cell envelope</location>
    </subcellularLocation>
    <subcellularLocation>
        <location evidence="3">Membrane</location>
        <topology evidence="3">Lipid-anchor</topology>
        <topology evidence="3">GPI-anchor</topology>
    </subcellularLocation>
</comment>
<keyword evidence="12" id="KW-0449">Lipoprotein</keyword>
<evidence type="ECO:0000256" key="10">
    <source>
        <dbReference type="ARBA" id="ARBA00023157"/>
    </source>
</evidence>
<keyword evidence="8 16" id="KW-0378">Hydrolase</keyword>
<comment type="similarity">
    <text evidence="15">Belongs to the glycosyl hydrolase 16 family. CRH1 subfamily.</text>
</comment>
<feature type="region of interest" description="Disordered" evidence="17">
    <location>
        <begin position="266"/>
        <end position="346"/>
    </location>
</feature>
<dbReference type="InterPro" id="IPR050546">
    <property type="entry name" value="Glycosyl_Hydrlase_16"/>
</dbReference>
<dbReference type="EMBL" id="CAWUHC010000065">
    <property type="protein sequence ID" value="CAK7227436.1"/>
    <property type="molecule type" value="Genomic_DNA"/>
</dbReference>
<protein>
    <recommendedName>
        <fullName evidence="16">Crh-like protein</fullName>
        <ecNumber evidence="16">3.2.-.-</ecNumber>
    </recommendedName>
</protein>
<feature type="domain" description="GH16" evidence="19">
    <location>
        <begin position="20"/>
        <end position="231"/>
    </location>
</feature>
<keyword evidence="21" id="KW-1185">Reference proteome</keyword>
<evidence type="ECO:0000256" key="18">
    <source>
        <dbReference type="SAM" id="SignalP"/>
    </source>
</evidence>
<keyword evidence="6" id="KW-0808">Transferase</keyword>
<accession>A0ABP0C897</accession>
<reference evidence="20 21" key="1">
    <citation type="submission" date="2024-01" db="EMBL/GenBank/DDBJ databases">
        <authorList>
            <person name="Allen C."/>
            <person name="Tagirdzhanova G."/>
        </authorList>
    </citation>
    <scope>NUCLEOTIDE SEQUENCE [LARGE SCALE GENOMIC DNA]</scope>
</reference>
<evidence type="ECO:0000256" key="11">
    <source>
        <dbReference type="ARBA" id="ARBA00023180"/>
    </source>
</evidence>
<dbReference type="GO" id="GO:0042972">
    <property type="term" value="F:licheninase activity"/>
    <property type="evidence" value="ECO:0007669"/>
    <property type="project" value="UniProtKB-EC"/>
</dbReference>
<sequence length="374" mass="38587">MRFSKTAAVAGFAGLASAQTYTSCNPTTNSSCPSDTGLDKSSYSVDFTAGESSDWTLSSSSASYSSSTGAALTITESGNAPTLISNFYIFFGRVSVLMRASPGTGIVSSIVLESDDLDEVDWEWIGGVDDQVQTDYFGKGNTTAYDRGTYVNLDSGTQSDFRNYTLVWTSASTTWYLDGEVVRTLTYAEALNGKNYPQTPMQIKVGSWAGGDSSNAEGTIEWAGGETDYSDGPFTMYVKSIEIENYNPGASYTYGDMTGDYTSIVVSGSSSSDDSSSSTSTSTATKSTKTSSTKTSATTVSKATSTAKASTGGSSSESSSNGTSTSSSSSNSTTTSASSTASSSTVNVSGASSIAGQVSMWAASALLAVAVFNL</sequence>
<evidence type="ECO:0000313" key="20">
    <source>
        <dbReference type="EMBL" id="CAK7227436.1"/>
    </source>
</evidence>
<keyword evidence="11" id="KW-0325">Glycoprotein</keyword>
<dbReference type="PROSITE" id="PS51762">
    <property type="entry name" value="GH16_2"/>
    <property type="match status" value="1"/>
</dbReference>
<comment type="caution">
    <text evidence="20">The sequence shown here is derived from an EMBL/GenBank/DDBJ whole genome shotgun (WGS) entry which is preliminary data.</text>
</comment>
<dbReference type="Gene3D" id="2.60.120.200">
    <property type="match status" value="1"/>
</dbReference>
<evidence type="ECO:0000256" key="2">
    <source>
        <dbReference type="ARBA" id="ARBA00004196"/>
    </source>
</evidence>
<evidence type="ECO:0000256" key="17">
    <source>
        <dbReference type="SAM" id="MobiDB-lite"/>
    </source>
</evidence>
<evidence type="ECO:0000313" key="21">
    <source>
        <dbReference type="Proteomes" id="UP001642406"/>
    </source>
</evidence>
<dbReference type="InterPro" id="IPR000757">
    <property type="entry name" value="Beta-glucanase-like"/>
</dbReference>
<evidence type="ECO:0000256" key="4">
    <source>
        <dbReference type="ARBA" id="ARBA00022622"/>
    </source>
</evidence>
<evidence type="ECO:0000256" key="6">
    <source>
        <dbReference type="ARBA" id="ARBA00022679"/>
    </source>
</evidence>
<comment type="catalytic activity">
    <reaction evidence="1">
        <text>Random endo-hydrolysis of N-acetyl-beta-D-glucosaminide (1-&gt;4)-beta-linkages in chitin and chitodextrins.</text>
        <dbReference type="EC" id="3.2.1.14"/>
    </reaction>
</comment>
<dbReference type="PANTHER" id="PTHR10963:SF68">
    <property type="entry name" value="GLYCOSIDASE CRH1-RELATED"/>
    <property type="match status" value="1"/>
</dbReference>
<evidence type="ECO:0000256" key="13">
    <source>
        <dbReference type="ARBA" id="ARBA00023295"/>
    </source>
</evidence>
<dbReference type="Proteomes" id="UP001642406">
    <property type="component" value="Unassembled WGS sequence"/>
</dbReference>
<evidence type="ECO:0000256" key="1">
    <source>
        <dbReference type="ARBA" id="ARBA00000822"/>
    </source>
</evidence>
<evidence type="ECO:0000256" key="12">
    <source>
        <dbReference type="ARBA" id="ARBA00023288"/>
    </source>
</evidence>
<keyword evidence="7 18" id="KW-0732">Signal</keyword>
<keyword evidence="5" id="KW-0328">Glycosyltransferase</keyword>
<evidence type="ECO:0000256" key="8">
    <source>
        <dbReference type="ARBA" id="ARBA00022801"/>
    </source>
</evidence>
<dbReference type="InterPro" id="IPR017168">
    <property type="entry name" value="CHR-like"/>
</dbReference>
<evidence type="ECO:0000256" key="16">
    <source>
        <dbReference type="PIRNR" id="PIRNR037299"/>
    </source>
</evidence>
<feature type="chain" id="PRO_5046852464" description="Crh-like protein" evidence="18">
    <location>
        <begin position="19"/>
        <end position="374"/>
    </location>
</feature>
<keyword evidence="14" id="KW-0961">Cell wall biogenesis/degradation</keyword>
<dbReference type="InterPro" id="IPR013320">
    <property type="entry name" value="ConA-like_dom_sf"/>
</dbReference>
<keyword evidence="4" id="KW-0336">GPI-anchor</keyword>
<dbReference type="Pfam" id="PF00722">
    <property type="entry name" value="Glyco_hydro_16"/>
    <property type="match status" value="1"/>
</dbReference>
<evidence type="ECO:0000256" key="7">
    <source>
        <dbReference type="ARBA" id="ARBA00022729"/>
    </source>
</evidence>
<evidence type="ECO:0000256" key="9">
    <source>
        <dbReference type="ARBA" id="ARBA00023136"/>
    </source>
</evidence>
<dbReference type="SUPFAM" id="SSF49899">
    <property type="entry name" value="Concanavalin A-like lectins/glucanases"/>
    <property type="match status" value="1"/>
</dbReference>
<evidence type="ECO:0000259" key="19">
    <source>
        <dbReference type="PROSITE" id="PS51762"/>
    </source>
</evidence>
<evidence type="ECO:0000256" key="15">
    <source>
        <dbReference type="ARBA" id="ARBA00038074"/>
    </source>
</evidence>
<keyword evidence="10" id="KW-1015">Disulfide bond</keyword>
<dbReference type="CDD" id="cd02183">
    <property type="entry name" value="GH16_fungal_CRH1_transglycosylase"/>
    <property type="match status" value="1"/>
</dbReference>
<organism evidence="20 21">
    <name type="scientific">Sporothrix bragantina</name>
    <dbReference type="NCBI Taxonomy" id="671064"/>
    <lineage>
        <taxon>Eukaryota</taxon>
        <taxon>Fungi</taxon>
        <taxon>Dikarya</taxon>
        <taxon>Ascomycota</taxon>
        <taxon>Pezizomycotina</taxon>
        <taxon>Sordariomycetes</taxon>
        <taxon>Sordariomycetidae</taxon>
        <taxon>Ophiostomatales</taxon>
        <taxon>Ophiostomataceae</taxon>
        <taxon>Sporothrix</taxon>
    </lineage>
</organism>
<evidence type="ECO:0000256" key="3">
    <source>
        <dbReference type="ARBA" id="ARBA00004589"/>
    </source>
</evidence>
<keyword evidence="13 20" id="KW-0326">Glycosidase</keyword>
<evidence type="ECO:0000256" key="14">
    <source>
        <dbReference type="ARBA" id="ARBA00023316"/>
    </source>
</evidence>
<evidence type="ECO:0000256" key="5">
    <source>
        <dbReference type="ARBA" id="ARBA00022676"/>
    </source>
</evidence>
<keyword evidence="9 16" id="KW-0472">Membrane</keyword>